<dbReference type="AlphaFoldDB" id="A0A7H8TNY4"/>
<keyword evidence="2" id="KW-1185">Reference proteome</keyword>
<evidence type="ECO:0000313" key="2">
    <source>
        <dbReference type="Proteomes" id="UP000509418"/>
    </source>
</evidence>
<gene>
    <name evidence="1" type="ORF">HUT05_45245</name>
</gene>
<organism evidence="1 2">
    <name type="scientific">Streptomyces chartreusis</name>
    <dbReference type="NCBI Taxonomy" id="1969"/>
    <lineage>
        <taxon>Bacteria</taxon>
        <taxon>Bacillati</taxon>
        <taxon>Actinomycetota</taxon>
        <taxon>Actinomycetes</taxon>
        <taxon>Kitasatosporales</taxon>
        <taxon>Streptomycetaceae</taxon>
        <taxon>Streptomyces</taxon>
    </lineage>
</organism>
<sequence>MLLVFVPTSASAATGDCSCRYIGLDGTPQSGTLHDPASPGCSTLPDSWTQRPHGNPATDRLPLRLVFVTGRH</sequence>
<name>A0A7H8TNY4_STRCX</name>
<protein>
    <submittedName>
        <fullName evidence="1">Uncharacterized protein</fullName>
    </submittedName>
</protein>
<evidence type="ECO:0000313" key="1">
    <source>
        <dbReference type="EMBL" id="QKZ25211.1"/>
    </source>
</evidence>
<dbReference type="Proteomes" id="UP000509418">
    <property type="component" value="Chromosome"/>
</dbReference>
<dbReference type="EMBL" id="CP056041">
    <property type="protein sequence ID" value="QKZ25211.1"/>
    <property type="molecule type" value="Genomic_DNA"/>
</dbReference>
<proteinExistence type="predicted"/>
<accession>A0A7H8TNY4</accession>
<reference evidence="1 2" key="1">
    <citation type="submission" date="2020-06" db="EMBL/GenBank/DDBJ databases">
        <title>Genome mining for natural products.</title>
        <authorList>
            <person name="Zhang B."/>
            <person name="Shi J."/>
            <person name="Ge H."/>
        </authorList>
    </citation>
    <scope>NUCLEOTIDE SEQUENCE [LARGE SCALE GENOMIC DNA]</scope>
    <source>
        <strain evidence="1 2">NA02069</strain>
    </source>
</reference>